<feature type="transmembrane region" description="Helical" evidence="1">
    <location>
        <begin position="162"/>
        <end position="187"/>
    </location>
</feature>
<dbReference type="RefSeq" id="WP_394841843.1">
    <property type="nucleotide sequence ID" value="NZ_CP089982.1"/>
</dbReference>
<reference evidence="2 3" key="1">
    <citation type="submission" date="2021-12" db="EMBL/GenBank/DDBJ databases">
        <title>Discovery of the Pendulisporaceae a myxobacterial family with distinct sporulation behavior and unique specialized metabolism.</title>
        <authorList>
            <person name="Garcia R."/>
            <person name="Popoff A."/>
            <person name="Bader C.D."/>
            <person name="Loehr J."/>
            <person name="Walesch S."/>
            <person name="Walt C."/>
            <person name="Boldt J."/>
            <person name="Bunk B."/>
            <person name="Haeckl F.J.F.P.J."/>
            <person name="Gunesch A.P."/>
            <person name="Birkelbach J."/>
            <person name="Nuebel U."/>
            <person name="Pietschmann T."/>
            <person name="Bach T."/>
            <person name="Mueller R."/>
        </authorList>
    </citation>
    <scope>NUCLEOTIDE SEQUENCE [LARGE SCALE GENOMIC DNA]</scope>
    <source>
        <strain evidence="2 3">MSr12523</strain>
    </source>
</reference>
<gene>
    <name evidence="2" type="ORF">LZC95_32805</name>
</gene>
<name>A0ABZ2K1I3_9BACT</name>
<feature type="transmembrane region" description="Helical" evidence="1">
    <location>
        <begin position="287"/>
        <end position="306"/>
    </location>
</feature>
<feature type="transmembrane region" description="Helical" evidence="1">
    <location>
        <begin position="337"/>
        <end position="356"/>
    </location>
</feature>
<keyword evidence="1" id="KW-1133">Transmembrane helix</keyword>
<evidence type="ECO:0000256" key="1">
    <source>
        <dbReference type="SAM" id="Phobius"/>
    </source>
</evidence>
<feature type="transmembrane region" description="Helical" evidence="1">
    <location>
        <begin position="109"/>
        <end position="127"/>
    </location>
</feature>
<protein>
    <recommendedName>
        <fullName evidence="4">Glycosyltransferase RgtA/B/C/D-like domain-containing protein</fullName>
    </recommendedName>
</protein>
<feature type="transmembrane region" description="Helical" evidence="1">
    <location>
        <begin position="362"/>
        <end position="382"/>
    </location>
</feature>
<organism evidence="2 3">
    <name type="scientific">Pendulispora brunnea</name>
    <dbReference type="NCBI Taxonomy" id="2905690"/>
    <lineage>
        <taxon>Bacteria</taxon>
        <taxon>Pseudomonadati</taxon>
        <taxon>Myxococcota</taxon>
        <taxon>Myxococcia</taxon>
        <taxon>Myxococcales</taxon>
        <taxon>Sorangiineae</taxon>
        <taxon>Pendulisporaceae</taxon>
        <taxon>Pendulispora</taxon>
    </lineage>
</organism>
<sequence>MALKIALAVLAIALAIGLGLGAALDVSQAWDVWAYHLPFAARIVGIADPTAYTFSAENAARFAGFPLAAEALQGLFWRLTGRPESSNFVALFSLFALLTYLFRMHRVPLAVALLAFLGIPLVQTHATGCYIDLPSNVCATLLLLTVYRGVVRRERVALQAVVLAALAANMKFQLLPIVVVALGVLFVFTPKRWLIVLAIPVVLATPVKNLAMHGNPVWPVEVHALGIHFPFAETAYASSPVYLEKASRPRRFVWSVFEVGLAPIASQRRWSVDQYTPPSEPGYRMGGFFGAYVAVNGIALIAYAWWRRSRESWMALAFVAGATAVTCMLPQSHELRYYLYWMLLLVSMNLVLWAPAFPRATGLVAAGACAVVLWGTAARYVYPSGDSFAKLVHDKVDRAILDRAGPEQRLCVAREPWTFLYAPMFHPEHPGYTVQEATTESDCTR</sequence>
<evidence type="ECO:0008006" key="4">
    <source>
        <dbReference type="Google" id="ProtNLM"/>
    </source>
</evidence>
<dbReference type="Proteomes" id="UP001379533">
    <property type="component" value="Chromosome"/>
</dbReference>
<proteinExistence type="predicted"/>
<evidence type="ECO:0000313" key="3">
    <source>
        <dbReference type="Proteomes" id="UP001379533"/>
    </source>
</evidence>
<feature type="transmembrane region" description="Helical" evidence="1">
    <location>
        <begin position="133"/>
        <end position="150"/>
    </location>
</feature>
<accession>A0ABZ2K1I3</accession>
<keyword evidence="3" id="KW-1185">Reference proteome</keyword>
<feature type="transmembrane region" description="Helical" evidence="1">
    <location>
        <begin position="85"/>
        <end position="102"/>
    </location>
</feature>
<dbReference type="EMBL" id="CP089982">
    <property type="protein sequence ID" value="WXA91223.1"/>
    <property type="molecule type" value="Genomic_DNA"/>
</dbReference>
<keyword evidence="1" id="KW-0812">Transmembrane</keyword>
<keyword evidence="1" id="KW-0472">Membrane</keyword>
<evidence type="ECO:0000313" key="2">
    <source>
        <dbReference type="EMBL" id="WXA91223.1"/>
    </source>
</evidence>